<sequence>MPTLSNEQQIGILVGIFKLKGYQAPFQLQPLHSGHVLASGTLEGCLHQYVAQCERRQGTIPEFRLLSDVRLGKPQQVYRLEFQLSHNQEEGFRVKKLNLHAMHGMCEQRRIANNWELPSIHQLVPQKTQTNRQRVLPPPPAKRRRRL</sequence>
<accession>A0ABY4HW63</accession>
<keyword evidence="3" id="KW-1185">Reference proteome</keyword>
<gene>
    <name evidence="2" type="ORF">MYF79_24045</name>
</gene>
<dbReference type="EMBL" id="CP095855">
    <property type="protein sequence ID" value="UPK68029.1"/>
    <property type="molecule type" value="Genomic_DNA"/>
</dbReference>
<evidence type="ECO:0000313" key="3">
    <source>
        <dbReference type="Proteomes" id="UP000830198"/>
    </source>
</evidence>
<dbReference type="RefSeq" id="WP_247810370.1">
    <property type="nucleotide sequence ID" value="NZ_CP095855.1"/>
</dbReference>
<feature type="region of interest" description="Disordered" evidence="1">
    <location>
        <begin position="126"/>
        <end position="147"/>
    </location>
</feature>
<reference evidence="2 3" key="1">
    <citation type="submission" date="2022-04" db="EMBL/GenBank/DDBJ databases">
        <title>The arsenic-methylating capacity of Chitinophaga filiformis YT5 during chitin decomposition.</title>
        <authorList>
            <person name="Chen G."/>
            <person name="Liang Y."/>
        </authorList>
    </citation>
    <scope>NUCLEOTIDE SEQUENCE [LARGE SCALE GENOMIC DNA]</scope>
    <source>
        <strain evidence="2 3">YT5</strain>
    </source>
</reference>
<dbReference type="Proteomes" id="UP000830198">
    <property type="component" value="Chromosome"/>
</dbReference>
<organism evidence="2 3">
    <name type="scientific">Chitinophaga filiformis</name>
    <name type="common">Myxococcus filiformis</name>
    <name type="synonym">Flexibacter filiformis</name>
    <dbReference type="NCBI Taxonomy" id="104663"/>
    <lineage>
        <taxon>Bacteria</taxon>
        <taxon>Pseudomonadati</taxon>
        <taxon>Bacteroidota</taxon>
        <taxon>Chitinophagia</taxon>
        <taxon>Chitinophagales</taxon>
        <taxon>Chitinophagaceae</taxon>
        <taxon>Chitinophaga</taxon>
    </lineage>
</organism>
<evidence type="ECO:0000313" key="2">
    <source>
        <dbReference type="EMBL" id="UPK68029.1"/>
    </source>
</evidence>
<protein>
    <submittedName>
        <fullName evidence="2">Uncharacterized protein</fullName>
    </submittedName>
</protein>
<proteinExistence type="predicted"/>
<name>A0ABY4HW63_CHIFI</name>
<evidence type="ECO:0000256" key="1">
    <source>
        <dbReference type="SAM" id="MobiDB-lite"/>
    </source>
</evidence>